<dbReference type="Proteomes" id="UP000694865">
    <property type="component" value="Unplaced"/>
</dbReference>
<proteinExistence type="predicted"/>
<dbReference type="GeneID" id="100370027"/>
<feature type="non-terminal residue" evidence="2">
    <location>
        <position position="1"/>
    </location>
</feature>
<protein>
    <submittedName>
        <fullName evidence="2">Uncharacterized protein LOC100370027</fullName>
    </submittedName>
</protein>
<organism evidence="1 2">
    <name type="scientific">Saccoglossus kowalevskii</name>
    <name type="common">Acorn worm</name>
    <dbReference type="NCBI Taxonomy" id="10224"/>
    <lineage>
        <taxon>Eukaryota</taxon>
        <taxon>Metazoa</taxon>
        <taxon>Hemichordata</taxon>
        <taxon>Enteropneusta</taxon>
        <taxon>Harrimaniidae</taxon>
        <taxon>Saccoglossus</taxon>
    </lineage>
</organism>
<accession>A0ABM0GX79</accession>
<name>A0ABM0GX79_SACKO</name>
<evidence type="ECO:0000313" key="2">
    <source>
        <dbReference type="RefSeq" id="XP_002739346.1"/>
    </source>
</evidence>
<gene>
    <name evidence="2" type="primary">LOC100370027</name>
</gene>
<reference evidence="2" key="1">
    <citation type="submission" date="2025-08" db="UniProtKB">
        <authorList>
            <consortium name="RefSeq"/>
        </authorList>
    </citation>
    <scope>IDENTIFICATION</scope>
    <source>
        <tissue evidence="2">Testes</tissue>
    </source>
</reference>
<keyword evidence="1" id="KW-1185">Reference proteome</keyword>
<sequence length="854" mass="94616">HIIVSIATKCDIDGTITVFTHYVMRRLHHVERFAVTNAVYALSDGMNNGGAYFFKSTVYDPVAMTTYSAIQPSFLRGDMIRYTASYSKCNVKTLCTSNRFMPNPFLECRAFVLDLVGMEIFTRESIHFIISAVDIDDFGWSCFFNKFPRSVAEPEHDPSTKIFRLQPIGFNDPVDPTGGPVDPTDDDVVPTDNTATEVSSVHSIKLRTGVGLTSLAETSLISLNHPTMISFKYVVFLSCCISVQCDESSRYDQLTDAKQVKEALVDGYPVKFFVDFEKCETTKIPIAIPEVDLQPPSQYGSIITEFRATQDVTGEPVDMRFTTTNIMQFPGVLEHIYVHTEVVLYPTGNVTVNTHYIQRKGLVNAGTSENDCLLNDGTNDEGAFFYKSTLYEPVAMTTYDEIESALVDGYSVRYGVVFTRCGDFGGSSDMLGAGDMPQYYITRGEQISTATRRFAANPTLNGEFVLDTFRVDIFKNATVKLSVASLDFDDFSSVRDEEVLCSLEDPASDPPASIFKLVPRVDEQSTAPDSPYLSQLVTSTQIGEALSEGYPMQFFVNFENCDRDLVVTPPEISLEEPTDFGTIIDEFRGTRDVTGMAVQLQFTATKVAKFRGVDDPVIVHVSVVTNPSGAVSVAVHYISQANYTSFGVSNNICQLNDGTSGGGGAFFYRSTLYEPEPLQSFKNIQTAVTDQYNVRYGGSFSRCDEVFSGAETLSSGFMKVFYILKDQRITASINKLYQNPYYNGGYVQDVFRGDIFSNDTMHASLQTLDIDNFFQRITDVNVECPINDPPNDPPTKIFQMVPRKNALQTTAGAVTVTVTETAGTTKQPKTETSRSSLTKSSFIVTSIVLLVFFF</sequence>
<dbReference type="RefSeq" id="XP_002739346.1">
    <property type="nucleotide sequence ID" value="XM_002739300.2"/>
</dbReference>
<evidence type="ECO:0000313" key="1">
    <source>
        <dbReference type="Proteomes" id="UP000694865"/>
    </source>
</evidence>